<dbReference type="AlphaFoldDB" id="A0AAV0IFN9"/>
<keyword evidence="3" id="KW-1185">Reference proteome</keyword>
<name>A0AAV0IFN9_9ROSI</name>
<feature type="compositionally biased region" description="Polar residues" evidence="1">
    <location>
        <begin position="68"/>
        <end position="82"/>
    </location>
</feature>
<comment type="caution">
    <text evidence="2">The sequence shown here is derived from an EMBL/GenBank/DDBJ whole genome shotgun (WGS) entry which is preliminary data.</text>
</comment>
<dbReference type="Proteomes" id="UP001154282">
    <property type="component" value="Unassembled WGS sequence"/>
</dbReference>
<evidence type="ECO:0000256" key="1">
    <source>
        <dbReference type="SAM" id="MobiDB-lite"/>
    </source>
</evidence>
<feature type="region of interest" description="Disordered" evidence="1">
    <location>
        <begin position="31"/>
        <end position="82"/>
    </location>
</feature>
<sequence>MTFGELYGEYGGTRRTTAAAALESYPSSCAEESRLVNDDEANYSSGASTPPLWRTADCPASPAPARQGSGNENHYQSLSPASRAQAIARGQRELMEMVNRMPEGCYELSLKDLVEHQLQIGIDPDQQEERNSNSINDGGEIDRKVKLGKKKKSDVGEKGYNPAAAKMTRSGSLDNGGFLLKMGYPVYSLRSRSKKKKKQRKQGKDGSGASVSGGSPKDGRVSPRPLLVNGSSAPATAGKGGGAERHWWKGCSVVEAEAGESCESAAEFSSSSNSNNSRSSKSSRGSNGSRGGNGRRNGSRRRSGLCCLFVFSSKGKVAD</sequence>
<dbReference type="PANTHER" id="PTHR34193:SF1">
    <property type="entry name" value="EXPRESSED PROTEIN"/>
    <property type="match status" value="1"/>
</dbReference>
<organism evidence="2 3">
    <name type="scientific">Linum tenue</name>
    <dbReference type="NCBI Taxonomy" id="586396"/>
    <lineage>
        <taxon>Eukaryota</taxon>
        <taxon>Viridiplantae</taxon>
        <taxon>Streptophyta</taxon>
        <taxon>Embryophyta</taxon>
        <taxon>Tracheophyta</taxon>
        <taxon>Spermatophyta</taxon>
        <taxon>Magnoliopsida</taxon>
        <taxon>eudicotyledons</taxon>
        <taxon>Gunneridae</taxon>
        <taxon>Pentapetalae</taxon>
        <taxon>rosids</taxon>
        <taxon>fabids</taxon>
        <taxon>Malpighiales</taxon>
        <taxon>Linaceae</taxon>
        <taxon>Linum</taxon>
    </lineage>
</organism>
<evidence type="ECO:0000313" key="2">
    <source>
        <dbReference type="EMBL" id="CAI0395818.1"/>
    </source>
</evidence>
<feature type="region of interest" description="Disordered" evidence="1">
    <location>
        <begin position="121"/>
        <end position="245"/>
    </location>
</feature>
<reference evidence="2" key="1">
    <citation type="submission" date="2022-08" db="EMBL/GenBank/DDBJ databases">
        <authorList>
            <person name="Gutierrez-Valencia J."/>
        </authorList>
    </citation>
    <scope>NUCLEOTIDE SEQUENCE</scope>
</reference>
<dbReference type="PANTHER" id="PTHR34193">
    <property type="entry name" value="OS11G0199801 PROTEIN"/>
    <property type="match status" value="1"/>
</dbReference>
<accession>A0AAV0IFN9</accession>
<feature type="compositionally biased region" description="Low complexity" evidence="1">
    <location>
        <begin position="264"/>
        <end position="287"/>
    </location>
</feature>
<feature type="compositionally biased region" description="Basic residues" evidence="1">
    <location>
        <begin position="191"/>
        <end position="201"/>
    </location>
</feature>
<protein>
    <submittedName>
        <fullName evidence="2">Uncharacterized protein</fullName>
    </submittedName>
</protein>
<dbReference type="EMBL" id="CAMGYJ010000003">
    <property type="protein sequence ID" value="CAI0395818.1"/>
    <property type="molecule type" value="Genomic_DNA"/>
</dbReference>
<gene>
    <name evidence="2" type="ORF">LITE_LOCUS8873</name>
</gene>
<evidence type="ECO:0000313" key="3">
    <source>
        <dbReference type="Proteomes" id="UP001154282"/>
    </source>
</evidence>
<proteinExistence type="predicted"/>
<feature type="region of interest" description="Disordered" evidence="1">
    <location>
        <begin position="264"/>
        <end position="301"/>
    </location>
</feature>